<organism evidence="1">
    <name type="scientific">Nicotiana tabacum</name>
    <name type="common">Common tobacco</name>
    <dbReference type="NCBI Taxonomy" id="4097"/>
    <lineage>
        <taxon>Eukaryota</taxon>
        <taxon>Viridiplantae</taxon>
        <taxon>Streptophyta</taxon>
        <taxon>Embryophyta</taxon>
        <taxon>Tracheophyta</taxon>
        <taxon>Spermatophyta</taxon>
        <taxon>Magnoliopsida</taxon>
        <taxon>eudicotyledons</taxon>
        <taxon>Gunneridae</taxon>
        <taxon>Pentapetalae</taxon>
        <taxon>asterids</taxon>
        <taxon>lamiids</taxon>
        <taxon>Solanales</taxon>
        <taxon>Solanaceae</taxon>
        <taxon>Nicotianoideae</taxon>
        <taxon>Nicotianeae</taxon>
        <taxon>Nicotiana</taxon>
    </lineage>
</organism>
<proteinExistence type="predicted"/>
<name>A0A1S3ZYN3_TOBAC</name>
<accession>A0A1S3ZYN3</accession>
<gene>
    <name evidence="1" type="primary">LOC107791831</name>
</gene>
<evidence type="ECO:0000313" key="1">
    <source>
        <dbReference type="RefSeq" id="XP_016469458.1"/>
    </source>
</evidence>
<reference evidence="1" key="1">
    <citation type="submission" date="2025-08" db="UniProtKB">
        <authorList>
            <consortium name="RefSeq"/>
        </authorList>
    </citation>
    <scope>IDENTIFICATION</scope>
</reference>
<sequence>MSPYKLVFGKACHLPMELEHRAWWALKQLNMNPDEAGENRLTKLHKLEEFRYHAFESTRLYKETMKRLHDKHIVDRNFKSGDKVLLYNSRLRLFPGKPKSRWSGPFRVTEVFPLRVVEKISEDSTNTFKVNGQRLKLYVGMDEPKELSVILLIEPQRSSDP</sequence>
<dbReference type="PaxDb" id="4097-A0A1S3ZYN3"/>
<protein>
    <recommendedName>
        <fullName evidence="2">Protein NYNRIN-like</fullName>
    </recommendedName>
</protein>
<evidence type="ECO:0008006" key="2">
    <source>
        <dbReference type="Google" id="ProtNLM"/>
    </source>
</evidence>
<dbReference type="OrthoDB" id="1094981at2759"/>
<dbReference type="KEGG" id="nta:107791831"/>
<dbReference type="RefSeq" id="XP_016469458.1">
    <property type="nucleotide sequence ID" value="XM_016613972.1"/>
</dbReference>
<dbReference type="InterPro" id="IPR052160">
    <property type="entry name" value="Gypsy_RT_Integrase-like"/>
</dbReference>
<dbReference type="AlphaFoldDB" id="A0A1S3ZYN3"/>
<dbReference type="PANTHER" id="PTHR47266">
    <property type="entry name" value="ENDONUCLEASE-RELATED"/>
    <property type="match status" value="1"/>
</dbReference>